<evidence type="ECO:0000256" key="1">
    <source>
        <dbReference type="SAM" id="MobiDB-lite"/>
    </source>
</evidence>
<feature type="region of interest" description="Disordered" evidence="1">
    <location>
        <begin position="67"/>
        <end position="104"/>
    </location>
</feature>
<sequence>MSSQRQIPMPLPAAREYEGRHCSGSRPHQRLLSACRLWAAAPRSGGKGPEAPSFGAAGAHVSAAGAWRTERPLRSHSAAGATMPCPSFHSQVPPPPPPSAGSAVSTETLLPLPHALHAAASEWLKVSSVCGVEPMATLRG</sequence>
<reference evidence="2" key="2">
    <citation type="submission" date="2005-09" db="EMBL/GenBank/DDBJ databases">
        <authorList>
            <person name="Mural R.J."/>
            <person name="Li P.W."/>
            <person name="Adams M.D."/>
            <person name="Amanatides P.G."/>
            <person name="Baden-Tillson H."/>
            <person name="Barnstead M."/>
            <person name="Chin S.H."/>
            <person name="Dew I."/>
            <person name="Evans C.A."/>
            <person name="Ferriera S."/>
            <person name="Flanigan M."/>
            <person name="Fosler C."/>
            <person name="Glodek A."/>
            <person name="Gu Z."/>
            <person name="Holt R.A."/>
            <person name="Jennings D."/>
            <person name="Kraft C.L."/>
            <person name="Lu F."/>
            <person name="Nguyen T."/>
            <person name="Nusskern D.R."/>
            <person name="Pfannkoch C.M."/>
            <person name="Sitter C."/>
            <person name="Sutton G.G."/>
            <person name="Venter J.C."/>
            <person name="Wang Z."/>
            <person name="Woodage T."/>
            <person name="Zheng X.H."/>
            <person name="Zhong F."/>
        </authorList>
    </citation>
    <scope>NUCLEOTIDE SEQUENCE</scope>
    <source>
        <strain evidence="2">BN</strain>
    </source>
</reference>
<protein>
    <submittedName>
        <fullName evidence="2">RCG25575</fullName>
    </submittedName>
</protein>
<dbReference type="EMBL" id="CH473954">
    <property type="protein sequence ID" value="EDL77246.1"/>
    <property type="molecule type" value="Genomic_DNA"/>
</dbReference>
<gene>
    <name evidence="2" type="ORF">rCG_25575</name>
</gene>
<evidence type="ECO:0000313" key="2">
    <source>
        <dbReference type="EMBL" id="EDL77246.1"/>
    </source>
</evidence>
<reference evidence="2" key="1">
    <citation type="journal article" date="2005" name="Genome Res.">
        <title>Gene and alternative splicing annotation with AIR.</title>
        <authorList>
            <person name="Florea L."/>
            <person name="Di Francesco V."/>
            <person name="Miller J."/>
            <person name="Turner R."/>
            <person name="Yao A."/>
            <person name="Harris M."/>
            <person name="Walenz B."/>
            <person name="Mobarry C."/>
            <person name="Merkulov G.V."/>
            <person name="Charlab R."/>
            <person name="Dew I."/>
            <person name="Deng Z."/>
            <person name="Istrail S."/>
            <person name="Li P."/>
            <person name="Sutton G."/>
        </authorList>
    </citation>
    <scope>NUCLEOTIDE SEQUENCE</scope>
    <source>
        <strain evidence="2">BN</strain>
    </source>
</reference>
<dbReference type="Proteomes" id="UP000234681">
    <property type="component" value="Chromosome 8"/>
</dbReference>
<dbReference type="AlphaFoldDB" id="A6I2Y0"/>
<accession>A6I2Y0</accession>
<organism evidence="2">
    <name type="scientific">Rattus norvegicus</name>
    <name type="common">Rat</name>
    <dbReference type="NCBI Taxonomy" id="10116"/>
    <lineage>
        <taxon>Eukaryota</taxon>
        <taxon>Metazoa</taxon>
        <taxon>Chordata</taxon>
        <taxon>Craniata</taxon>
        <taxon>Vertebrata</taxon>
        <taxon>Euteleostomi</taxon>
        <taxon>Mammalia</taxon>
        <taxon>Eutheria</taxon>
        <taxon>Euarchontoglires</taxon>
        <taxon>Glires</taxon>
        <taxon>Rodentia</taxon>
        <taxon>Myomorpha</taxon>
        <taxon>Muroidea</taxon>
        <taxon>Muridae</taxon>
        <taxon>Murinae</taxon>
        <taxon>Rattus</taxon>
    </lineage>
</organism>
<proteinExistence type="predicted"/>
<feature type="region of interest" description="Disordered" evidence="1">
    <location>
        <begin position="1"/>
        <end position="26"/>
    </location>
</feature>
<name>A6I2Y0_RAT</name>